<evidence type="ECO:0000313" key="10">
    <source>
        <dbReference type="EMBL" id="RAU17273.1"/>
    </source>
</evidence>
<dbReference type="InterPro" id="IPR003593">
    <property type="entry name" value="AAA+_ATPase"/>
</dbReference>
<dbReference type="InterPro" id="IPR036640">
    <property type="entry name" value="ABC1_TM_sf"/>
</dbReference>
<feature type="transmembrane region" description="Helical" evidence="7">
    <location>
        <begin position="278"/>
        <end position="303"/>
    </location>
</feature>
<dbReference type="PROSITE" id="PS50929">
    <property type="entry name" value="ABC_TM1F"/>
    <property type="match status" value="1"/>
</dbReference>
<dbReference type="InterPro" id="IPR017871">
    <property type="entry name" value="ABC_transporter-like_CS"/>
</dbReference>
<evidence type="ECO:0000259" key="9">
    <source>
        <dbReference type="PROSITE" id="PS50929"/>
    </source>
</evidence>
<dbReference type="Gene3D" id="3.40.50.300">
    <property type="entry name" value="P-loop containing nucleotide triphosphate hydrolases"/>
    <property type="match status" value="1"/>
</dbReference>
<dbReference type="SUPFAM" id="SSF90123">
    <property type="entry name" value="ABC transporter transmembrane region"/>
    <property type="match status" value="1"/>
</dbReference>
<keyword evidence="4" id="KW-0067">ATP-binding</keyword>
<reference evidence="10 11" key="1">
    <citation type="submission" date="2018-06" db="EMBL/GenBank/DDBJ databases">
        <title>Nitrincola tibetense sp. nov., isolated from Lake XuguoCo on Tibetan Plateau.</title>
        <authorList>
            <person name="Xing P."/>
        </authorList>
    </citation>
    <scope>NUCLEOTIDE SEQUENCE [LARGE SCALE GENOMIC DNA]</scope>
    <source>
        <strain evidence="11">xg18</strain>
    </source>
</reference>
<dbReference type="Pfam" id="PF00664">
    <property type="entry name" value="ABC_membrane"/>
    <property type="match status" value="1"/>
</dbReference>
<dbReference type="RefSeq" id="WP_112159928.1">
    <property type="nucleotide sequence ID" value="NZ_QKRX01000011.1"/>
</dbReference>
<comment type="subcellular location">
    <subcellularLocation>
        <location evidence="1">Cell membrane</location>
        <topology evidence="1">Multi-pass membrane protein</topology>
    </subcellularLocation>
</comment>
<accession>A0A364NJN0</accession>
<evidence type="ECO:0000256" key="3">
    <source>
        <dbReference type="ARBA" id="ARBA00022741"/>
    </source>
</evidence>
<evidence type="ECO:0000256" key="7">
    <source>
        <dbReference type="SAM" id="Phobius"/>
    </source>
</evidence>
<dbReference type="InterPro" id="IPR039421">
    <property type="entry name" value="Type_1_exporter"/>
</dbReference>
<keyword evidence="6 7" id="KW-0472">Membrane</keyword>
<evidence type="ECO:0000256" key="6">
    <source>
        <dbReference type="ARBA" id="ARBA00023136"/>
    </source>
</evidence>
<feature type="transmembrane region" description="Helical" evidence="7">
    <location>
        <begin position="252"/>
        <end position="272"/>
    </location>
</feature>
<dbReference type="Gene3D" id="1.20.1560.10">
    <property type="entry name" value="ABC transporter type 1, transmembrane domain"/>
    <property type="match status" value="1"/>
</dbReference>
<dbReference type="InterPro" id="IPR027417">
    <property type="entry name" value="P-loop_NTPase"/>
</dbReference>
<dbReference type="PROSITE" id="PS50893">
    <property type="entry name" value="ABC_TRANSPORTER_2"/>
    <property type="match status" value="1"/>
</dbReference>
<dbReference type="GO" id="GO:0005524">
    <property type="term" value="F:ATP binding"/>
    <property type="evidence" value="ECO:0007669"/>
    <property type="project" value="UniProtKB-KW"/>
</dbReference>
<dbReference type="PROSITE" id="PS00211">
    <property type="entry name" value="ABC_TRANSPORTER_1"/>
    <property type="match status" value="1"/>
</dbReference>
<dbReference type="SUPFAM" id="SSF52540">
    <property type="entry name" value="P-loop containing nucleoside triphosphate hydrolases"/>
    <property type="match status" value="1"/>
</dbReference>
<dbReference type="GO" id="GO:0140359">
    <property type="term" value="F:ABC-type transporter activity"/>
    <property type="evidence" value="ECO:0007669"/>
    <property type="project" value="InterPro"/>
</dbReference>
<dbReference type="EMBL" id="QKRX01000011">
    <property type="protein sequence ID" value="RAU17273.1"/>
    <property type="molecule type" value="Genomic_DNA"/>
</dbReference>
<evidence type="ECO:0000256" key="5">
    <source>
        <dbReference type="ARBA" id="ARBA00022989"/>
    </source>
</evidence>
<dbReference type="CDD" id="cd18585">
    <property type="entry name" value="ABC_6TM_CydC"/>
    <property type="match status" value="1"/>
</dbReference>
<dbReference type="GO" id="GO:0005886">
    <property type="term" value="C:plasma membrane"/>
    <property type="evidence" value="ECO:0007669"/>
    <property type="project" value="UniProtKB-SubCell"/>
</dbReference>
<name>A0A364NJN0_9GAMM</name>
<feature type="domain" description="ABC transmembrane type-1" evidence="9">
    <location>
        <begin position="19"/>
        <end position="308"/>
    </location>
</feature>
<dbReference type="InterPro" id="IPR003439">
    <property type="entry name" value="ABC_transporter-like_ATP-bd"/>
</dbReference>
<evidence type="ECO:0000259" key="8">
    <source>
        <dbReference type="PROSITE" id="PS50893"/>
    </source>
</evidence>
<dbReference type="Pfam" id="PF00005">
    <property type="entry name" value="ABC_tran"/>
    <property type="match status" value="1"/>
</dbReference>
<proteinExistence type="predicted"/>
<organism evidence="10 11">
    <name type="scientific">Nitrincola tibetensis</name>
    <dbReference type="NCBI Taxonomy" id="2219697"/>
    <lineage>
        <taxon>Bacteria</taxon>
        <taxon>Pseudomonadati</taxon>
        <taxon>Pseudomonadota</taxon>
        <taxon>Gammaproteobacteria</taxon>
        <taxon>Oceanospirillales</taxon>
        <taxon>Oceanospirillaceae</taxon>
        <taxon>Nitrincola</taxon>
    </lineage>
</organism>
<sequence length="550" mass="59940">MKSLLPFIRLMKPHLGWVVLGSTLGLLTLLSSIGLLALSGWFIAAAALAGVSLASAQAFNYLTPGAGVRAFAMVRTAGRYFERIATHEATFRLLAQLRVWFYQHLEPLNPARLKQYRSSDLLNRIISDINSLDNLYLRVISPTLIALITSVLVAGFLAWISPVLGLLLLISLWVAGFVIPWIGYRLAAGVGESQVFATSKLRQRAITYVQGMSELHVYSALSTEQEKFAQEQRVLTDAQLRMSLISGLTSGMMSWVAGVATLLALIVAVNMVQAEVLAPAWLALIIFCVLASFEAVAPLPVAYQFLGKTRASAANLLEISQQTSDIKFADAQVSVVEPGAFSFKQVSFAYDNRAVLDDFSLHVNAGERVAIMGHTGSGKSSLINLLARFWEAQAGEIEVGGVNLHAYPESQLRAQFSVLSQPVQLFAGSVRDNLKLSGEAVSDQDMLDVLERLGLLEMLGSEGLQREVGEGGSKLSGGQRKRLGVARALLRSAPILILDEPTEGLDEATEKQVLEVILTYRPEQTLLMITHHDLFLDRFDQVVRIGPPVN</sequence>
<dbReference type="GO" id="GO:0045454">
    <property type="term" value="P:cell redox homeostasis"/>
    <property type="evidence" value="ECO:0007669"/>
    <property type="project" value="InterPro"/>
</dbReference>
<dbReference type="CDD" id="cd03228">
    <property type="entry name" value="ABCC_MRP_Like"/>
    <property type="match status" value="1"/>
</dbReference>
<feature type="transmembrane region" description="Helical" evidence="7">
    <location>
        <begin position="15"/>
        <end position="35"/>
    </location>
</feature>
<dbReference type="GO" id="GO:0034775">
    <property type="term" value="P:glutathione transmembrane transport"/>
    <property type="evidence" value="ECO:0007669"/>
    <property type="project" value="InterPro"/>
</dbReference>
<feature type="transmembrane region" description="Helical" evidence="7">
    <location>
        <begin position="166"/>
        <end position="184"/>
    </location>
</feature>
<dbReference type="SMART" id="SM00382">
    <property type="entry name" value="AAA"/>
    <property type="match status" value="1"/>
</dbReference>
<dbReference type="InterPro" id="IPR014223">
    <property type="entry name" value="ABC_CydC/D"/>
</dbReference>
<dbReference type="Proteomes" id="UP000250744">
    <property type="component" value="Unassembled WGS sequence"/>
</dbReference>
<dbReference type="OrthoDB" id="6336411at2"/>
<dbReference type="InterPro" id="IPR011527">
    <property type="entry name" value="ABC1_TM_dom"/>
</dbReference>
<keyword evidence="5 7" id="KW-1133">Transmembrane helix</keyword>
<dbReference type="AlphaFoldDB" id="A0A364NJN0"/>
<dbReference type="GO" id="GO:0034040">
    <property type="term" value="F:ATPase-coupled lipid transmembrane transporter activity"/>
    <property type="evidence" value="ECO:0007669"/>
    <property type="project" value="TreeGrafter"/>
</dbReference>
<evidence type="ECO:0000313" key="11">
    <source>
        <dbReference type="Proteomes" id="UP000250744"/>
    </source>
</evidence>
<dbReference type="PANTHER" id="PTHR24221:SF653">
    <property type="entry name" value="TRANSPORT ATP-BINDING PROTEIN CYDC"/>
    <property type="match status" value="1"/>
</dbReference>
<comment type="caution">
    <text evidence="10">The sequence shown here is derived from an EMBL/GenBank/DDBJ whole genome shotgun (WGS) entry which is preliminary data.</text>
</comment>
<dbReference type="NCBIfam" id="TIGR02868">
    <property type="entry name" value="CydC"/>
    <property type="match status" value="1"/>
</dbReference>
<feature type="transmembrane region" description="Helical" evidence="7">
    <location>
        <begin position="41"/>
        <end position="63"/>
    </location>
</feature>
<feature type="transmembrane region" description="Helical" evidence="7">
    <location>
        <begin position="135"/>
        <end position="160"/>
    </location>
</feature>
<evidence type="ECO:0000256" key="1">
    <source>
        <dbReference type="ARBA" id="ARBA00004651"/>
    </source>
</evidence>
<dbReference type="GO" id="GO:0016887">
    <property type="term" value="F:ATP hydrolysis activity"/>
    <property type="evidence" value="ECO:0007669"/>
    <property type="project" value="InterPro"/>
</dbReference>
<evidence type="ECO:0000256" key="2">
    <source>
        <dbReference type="ARBA" id="ARBA00022692"/>
    </source>
</evidence>
<keyword evidence="11" id="KW-1185">Reference proteome</keyword>
<dbReference type="PANTHER" id="PTHR24221">
    <property type="entry name" value="ATP-BINDING CASSETTE SUB-FAMILY B"/>
    <property type="match status" value="1"/>
</dbReference>
<gene>
    <name evidence="10" type="primary">cydC</name>
    <name evidence="10" type="ORF">DN062_14000</name>
</gene>
<keyword evidence="3" id="KW-0547">Nucleotide-binding</keyword>
<keyword evidence="2 7" id="KW-0812">Transmembrane</keyword>
<evidence type="ECO:0000256" key="4">
    <source>
        <dbReference type="ARBA" id="ARBA00022840"/>
    </source>
</evidence>
<protein>
    <submittedName>
        <fullName evidence="10">Thiol reductant ABC exporter subunit CydC</fullName>
    </submittedName>
</protein>
<feature type="domain" description="ABC transporter" evidence="8">
    <location>
        <begin position="341"/>
        <end position="549"/>
    </location>
</feature>